<evidence type="ECO:0008006" key="4">
    <source>
        <dbReference type="Google" id="ProtNLM"/>
    </source>
</evidence>
<evidence type="ECO:0000313" key="3">
    <source>
        <dbReference type="Proteomes" id="UP000242765"/>
    </source>
</evidence>
<gene>
    <name evidence="2" type="ORF">B9T28_14475</name>
</gene>
<keyword evidence="1" id="KW-1133">Transmembrane helix</keyword>
<feature type="transmembrane region" description="Helical" evidence="1">
    <location>
        <begin position="44"/>
        <end position="64"/>
    </location>
</feature>
<feature type="transmembrane region" description="Helical" evidence="1">
    <location>
        <begin position="20"/>
        <end position="38"/>
    </location>
</feature>
<evidence type="ECO:0000256" key="1">
    <source>
        <dbReference type="SAM" id="Phobius"/>
    </source>
</evidence>
<protein>
    <recommendedName>
        <fullName evidence="4">PH domain-containing protein</fullName>
    </recommendedName>
</protein>
<evidence type="ECO:0000313" key="2">
    <source>
        <dbReference type="EMBL" id="OTG62438.1"/>
    </source>
</evidence>
<dbReference type="EMBL" id="NEGB01000013">
    <property type="protein sequence ID" value="OTG62438.1"/>
    <property type="molecule type" value="Genomic_DNA"/>
</dbReference>
<keyword evidence="3" id="KW-1185">Reference proteome</keyword>
<sequence>MSCVKKTVLIKQPWSTMQCLLGYFIFFLITLFTFKIYTGMKADILFYFLAFLYLIISFLIYYPFRRIYISNILPKKLHKQKLSYLQAEGFNESYSATGVVIDTVQRKIAFTTQTLADIIIFDLSDIRSWNIETQKNTIRRSDGSEISRDHYSIVVNTNNADQPMFKFFASNSHDAQAWISRFSAIING</sequence>
<proteinExistence type="predicted"/>
<name>A0A1Y3C5Y5_9GAMM</name>
<dbReference type="STRING" id="1977882.B9T28_14475"/>
<keyword evidence="1" id="KW-0812">Transmembrane</keyword>
<reference evidence="2 3" key="1">
    <citation type="submission" date="2017-04" db="EMBL/GenBank/DDBJ databases">
        <title>High diversity of culturable Acinetobacter species in natural soil and water ecosystems.</title>
        <authorList>
            <person name="Nemec A."/>
            <person name="Radolfova-Krizova L."/>
        </authorList>
    </citation>
    <scope>NUCLEOTIDE SEQUENCE [LARGE SCALE GENOMIC DNA]</scope>
    <source>
        <strain evidence="2 3">ANC 4999</strain>
    </source>
</reference>
<keyword evidence="1" id="KW-0472">Membrane</keyword>
<accession>A0A1Y3C5Y5</accession>
<dbReference type="AlphaFoldDB" id="A0A1Y3C5Y5"/>
<comment type="caution">
    <text evidence="2">The sequence shown here is derived from an EMBL/GenBank/DDBJ whole genome shotgun (WGS) entry which is preliminary data.</text>
</comment>
<dbReference type="Proteomes" id="UP000242765">
    <property type="component" value="Unassembled WGS sequence"/>
</dbReference>
<organism evidence="2 3">
    <name type="scientific">Acinetobacter silvestris</name>
    <dbReference type="NCBI Taxonomy" id="1977882"/>
    <lineage>
        <taxon>Bacteria</taxon>
        <taxon>Pseudomonadati</taxon>
        <taxon>Pseudomonadota</taxon>
        <taxon>Gammaproteobacteria</taxon>
        <taxon>Moraxellales</taxon>
        <taxon>Moraxellaceae</taxon>
        <taxon>Acinetobacter</taxon>
    </lineage>
</organism>